<evidence type="ECO:0000313" key="1">
    <source>
        <dbReference type="EMBL" id="QDF19789.1"/>
    </source>
</evidence>
<dbReference type="GeneID" id="80019447"/>
<dbReference type="Proteomes" id="UP000318419">
    <property type="component" value="Genome"/>
</dbReference>
<dbReference type="RefSeq" id="YP_010754846.1">
    <property type="nucleotide sequence ID" value="NC_073464.1"/>
</dbReference>
<dbReference type="EMBL" id="MK977707">
    <property type="protein sequence ID" value="QDF19789.1"/>
    <property type="molecule type" value="Genomic_DNA"/>
</dbReference>
<proteinExistence type="predicted"/>
<dbReference type="KEGG" id="vg:80019447"/>
<sequence>MMRRYKGRHRANRFSRRVSDIQAELKAEQVRAVAVWAALRYGGDR</sequence>
<keyword evidence="2" id="KW-1185">Reference proteome</keyword>
<protein>
    <submittedName>
        <fullName evidence="1">Uncharacterized protein</fullName>
    </submittedName>
</protein>
<reference evidence="1 2" key="1">
    <citation type="submission" date="2019-05" db="EMBL/GenBank/DDBJ databases">
        <authorList>
            <person name="Kim R."/>
            <person name="Haleblian K.L."/>
            <person name="Torres C.-L.T."/>
            <person name="Chong M.Y."/>
            <person name="Duong K."/>
            <person name="Lee C."/>
            <person name="Lai L.T."/>
            <person name="Ballew A.S."/>
            <person name="Ly A.M."/>
            <person name="Wu S."/>
            <person name="Ngo R.T."/>
            <person name="Freise A.C."/>
            <person name="Reddi K."/>
            <person name="Moberg-Parker J."/>
            <person name="Garlena R.A."/>
            <person name="Russell D.A."/>
            <person name="Pope W.H."/>
            <person name="Jacobs-Sera D."/>
            <person name="Hatfull G.F."/>
        </authorList>
    </citation>
    <scope>NUCLEOTIDE SEQUENCE [LARGE SCALE GENOMIC DNA]</scope>
</reference>
<gene>
    <name evidence="1" type="primary">57</name>
    <name evidence="1" type="ORF">SEA_LILSPOTTY_57</name>
</gene>
<evidence type="ECO:0000313" key="2">
    <source>
        <dbReference type="Proteomes" id="UP000318419"/>
    </source>
</evidence>
<name>A0A4Y6EV37_9CAUD</name>
<accession>A0A4Y6EV37</accession>
<organism evidence="1 2">
    <name type="scientific">Mycobacterium phage LilSpotty</name>
    <dbReference type="NCBI Taxonomy" id="2588512"/>
    <lineage>
        <taxon>Viruses</taxon>
        <taxon>Duplodnaviria</taxon>
        <taxon>Heunggongvirae</taxon>
        <taxon>Uroviricota</taxon>
        <taxon>Caudoviricetes</taxon>
        <taxon>Lilspottyvirus</taxon>
        <taxon>Lilspottyvirus lilspotty</taxon>
    </lineage>
</organism>